<accession>A0A256IC88</accession>
<dbReference type="InterPro" id="IPR036868">
    <property type="entry name" value="TusA-like_sf"/>
</dbReference>
<feature type="region of interest" description="Disordered" evidence="1">
    <location>
        <begin position="1"/>
        <end position="33"/>
    </location>
</feature>
<dbReference type="Proteomes" id="UP000216308">
    <property type="component" value="Unassembled WGS sequence"/>
</dbReference>
<sequence length="128" mass="13847">MPDVTAILDRTGVPADRERETLDARDLPPPRPLRDTLERLAALDDDVALIQFNDRRPRHLYPRLDDRGYRHETVEDGGTVVTAIWTDRDADGSAAAGGDSTAGDDVPAGDDPAAGDDPTDGTNRTGER</sequence>
<organism evidence="3 4">
    <name type="scientific">Halorubrum halodurans</name>
    <dbReference type="NCBI Taxonomy" id="1383851"/>
    <lineage>
        <taxon>Archaea</taxon>
        <taxon>Methanobacteriati</taxon>
        <taxon>Methanobacteriota</taxon>
        <taxon>Stenosarchaea group</taxon>
        <taxon>Halobacteria</taxon>
        <taxon>Halobacteriales</taxon>
        <taxon>Haloferacaceae</taxon>
        <taxon>Halorubrum</taxon>
    </lineage>
</organism>
<dbReference type="EMBL" id="NHPJ01000131">
    <property type="protein sequence ID" value="OYR54121.1"/>
    <property type="molecule type" value="Genomic_DNA"/>
</dbReference>
<dbReference type="SUPFAM" id="SSF64307">
    <property type="entry name" value="SirA-like"/>
    <property type="match status" value="1"/>
</dbReference>
<evidence type="ECO:0000313" key="3">
    <source>
        <dbReference type="EMBL" id="OYR54121.1"/>
    </source>
</evidence>
<reference evidence="3 4" key="1">
    <citation type="journal article" date="2014" name="Front. Microbiol.">
        <title>Population and genomic analysis of the genus Halorubrum.</title>
        <authorList>
            <person name="Fullmer M.S."/>
            <person name="Soucy S.M."/>
            <person name="Swithers K.S."/>
            <person name="Makkay A.M."/>
            <person name="Wheeler R."/>
            <person name="Ventosa A."/>
            <person name="Gogarten J.P."/>
            <person name="Papke R.T."/>
        </authorList>
    </citation>
    <scope>NUCLEOTIDE SEQUENCE [LARGE SCALE GENOMIC DNA]</scope>
    <source>
        <strain evidence="3 4">Cb34</strain>
    </source>
</reference>
<feature type="region of interest" description="Disordered" evidence="1">
    <location>
        <begin position="87"/>
        <end position="128"/>
    </location>
</feature>
<comment type="caution">
    <text evidence="3">The sequence shown here is derived from an EMBL/GenBank/DDBJ whole genome shotgun (WGS) entry which is preliminary data.</text>
</comment>
<gene>
    <name evidence="3" type="ORF">DJ70_14870</name>
</gene>
<evidence type="ECO:0000259" key="2">
    <source>
        <dbReference type="Pfam" id="PF10006"/>
    </source>
</evidence>
<dbReference type="Pfam" id="PF10006">
    <property type="entry name" value="DUF2249"/>
    <property type="match status" value="1"/>
</dbReference>
<dbReference type="InterPro" id="IPR018720">
    <property type="entry name" value="DUF2249"/>
</dbReference>
<proteinExistence type="predicted"/>
<feature type="compositionally biased region" description="Basic and acidic residues" evidence="1">
    <location>
        <begin position="15"/>
        <end position="33"/>
    </location>
</feature>
<evidence type="ECO:0000256" key="1">
    <source>
        <dbReference type="SAM" id="MobiDB-lite"/>
    </source>
</evidence>
<dbReference type="RefSeq" id="WP_094534367.1">
    <property type="nucleotide sequence ID" value="NZ_NHPJ01000131.1"/>
</dbReference>
<dbReference type="OrthoDB" id="103554at2157"/>
<feature type="domain" description="DUF2249" evidence="2">
    <location>
        <begin position="21"/>
        <end position="81"/>
    </location>
</feature>
<keyword evidence="4" id="KW-1185">Reference proteome</keyword>
<dbReference type="AlphaFoldDB" id="A0A256IC88"/>
<name>A0A256IC88_9EURY</name>
<feature type="compositionally biased region" description="Low complexity" evidence="1">
    <location>
        <begin position="92"/>
        <end position="112"/>
    </location>
</feature>
<protein>
    <recommendedName>
        <fullName evidence="2">DUF2249 domain-containing protein</fullName>
    </recommendedName>
</protein>
<evidence type="ECO:0000313" key="4">
    <source>
        <dbReference type="Proteomes" id="UP000216308"/>
    </source>
</evidence>